<proteinExistence type="predicted"/>
<dbReference type="InterPro" id="IPR023213">
    <property type="entry name" value="CAT-like_dom_sf"/>
</dbReference>
<dbReference type="EMBL" id="JAEACU010000010">
    <property type="protein sequence ID" value="KAH7515212.1"/>
    <property type="molecule type" value="Genomic_DNA"/>
</dbReference>
<dbReference type="PANTHER" id="PTHR31896:SF12">
    <property type="entry name" value="HXXXD-TYPE ACYL-TRANSFERASE FAMILY PROTEIN"/>
    <property type="match status" value="1"/>
</dbReference>
<accession>A0A978UK60</accession>
<reference evidence="2" key="1">
    <citation type="journal article" date="2021" name="Front. Plant Sci.">
        <title>Chromosome-Scale Genome Assembly for Chinese Sour Jujube and Insights Into Its Genome Evolution and Domestication Signature.</title>
        <authorList>
            <person name="Shen L.-Y."/>
            <person name="Luo H."/>
            <person name="Wang X.-L."/>
            <person name="Wang X.-M."/>
            <person name="Qiu X.-J."/>
            <person name="Liu H."/>
            <person name="Zhou S.-S."/>
            <person name="Jia K.-H."/>
            <person name="Nie S."/>
            <person name="Bao Y.-T."/>
            <person name="Zhang R.-G."/>
            <person name="Yun Q.-Z."/>
            <person name="Chai Y.-H."/>
            <person name="Lu J.-Y."/>
            <person name="Li Y."/>
            <person name="Zhao S.-W."/>
            <person name="Mao J.-F."/>
            <person name="Jia S.-G."/>
            <person name="Mao Y.-M."/>
        </authorList>
    </citation>
    <scope>NUCLEOTIDE SEQUENCE</scope>
    <source>
        <strain evidence="2">AT0</strain>
        <tissue evidence="2">Leaf</tissue>
    </source>
</reference>
<dbReference type="Proteomes" id="UP000813462">
    <property type="component" value="Unassembled WGS sequence"/>
</dbReference>
<comment type="caution">
    <text evidence="2">The sequence shown here is derived from an EMBL/GenBank/DDBJ whole genome shotgun (WGS) entry which is preliminary data.</text>
</comment>
<dbReference type="GO" id="GO:0016740">
    <property type="term" value="F:transferase activity"/>
    <property type="evidence" value="ECO:0007669"/>
    <property type="project" value="UniProtKB-KW"/>
</dbReference>
<protein>
    <submittedName>
        <fullName evidence="2">Uncharacterized protein</fullName>
    </submittedName>
</protein>
<sequence>MGSGSGAKVVSECFVEPHHGLQKPTPPFHLTPWDANLLNFHFHIQIGLLFAVKPPEMKTLLENLKSSLSLTLLHFYPIAGRIRAIKHINGNNNETLILNHENEKEAVNNANAGVSYSYHVDCNNSPDVKFIHAISLHKDFSVPDLLHSQSPTDDDDVPAGVLQSLFMDDREVIDLESKSLLTITVVGQPGNSTRLWPTTMTPKSANGFVTGSSLRGFLCPISRCNFAVWLSAILPNSAPLIMNLEYWGNLWAFTSGNRNRMSDGSVCACSGREHGSIALDICLSPDAMSRLLSHKHFMESVL</sequence>
<dbReference type="InterPro" id="IPR051283">
    <property type="entry name" value="Sec_Metabolite_Acyltrans"/>
</dbReference>
<organism evidence="2 3">
    <name type="scientific">Ziziphus jujuba var. spinosa</name>
    <dbReference type="NCBI Taxonomy" id="714518"/>
    <lineage>
        <taxon>Eukaryota</taxon>
        <taxon>Viridiplantae</taxon>
        <taxon>Streptophyta</taxon>
        <taxon>Embryophyta</taxon>
        <taxon>Tracheophyta</taxon>
        <taxon>Spermatophyta</taxon>
        <taxon>Magnoliopsida</taxon>
        <taxon>eudicotyledons</taxon>
        <taxon>Gunneridae</taxon>
        <taxon>Pentapetalae</taxon>
        <taxon>rosids</taxon>
        <taxon>fabids</taxon>
        <taxon>Rosales</taxon>
        <taxon>Rhamnaceae</taxon>
        <taxon>Paliureae</taxon>
        <taxon>Ziziphus</taxon>
    </lineage>
</organism>
<evidence type="ECO:0000313" key="3">
    <source>
        <dbReference type="Proteomes" id="UP000813462"/>
    </source>
</evidence>
<evidence type="ECO:0000256" key="1">
    <source>
        <dbReference type="ARBA" id="ARBA00022679"/>
    </source>
</evidence>
<dbReference type="Pfam" id="PF02458">
    <property type="entry name" value="Transferase"/>
    <property type="match status" value="1"/>
</dbReference>
<dbReference type="PANTHER" id="PTHR31896">
    <property type="entry name" value="FAMILY REGULATORY PROTEIN, PUTATIVE (AFU_ORTHOLOGUE AFUA_3G14730)-RELATED"/>
    <property type="match status" value="1"/>
</dbReference>
<gene>
    <name evidence="2" type="ORF">FEM48_Zijuj10G0003100</name>
</gene>
<dbReference type="AlphaFoldDB" id="A0A978UK60"/>
<keyword evidence="1" id="KW-0808">Transferase</keyword>
<evidence type="ECO:0000313" key="2">
    <source>
        <dbReference type="EMBL" id="KAH7515212.1"/>
    </source>
</evidence>
<dbReference type="Gene3D" id="3.30.559.10">
    <property type="entry name" value="Chloramphenicol acetyltransferase-like domain"/>
    <property type="match status" value="1"/>
</dbReference>
<name>A0A978UK60_ZIZJJ</name>